<feature type="compositionally biased region" description="Basic and acidic residues" evidence="1">
    <location>
        <begin position="85"/>
        <end position="129"/>
    </location>
</feature>
<evidence type="ECO:0000256" key="1">
    <source>
        <dbReference type="SAM" id="MobiDB-lite"/>
    </source>
</evidence>
<feature type="compositionally biased region" description="Pro residues" evidence="1">
    <location>
        <begin position="143"/>
        <end position="153"/>
    </location>
</feature>
<dbReference type="InterPro" id="IPR021455">
    <property type="entry name" value="DUF3106"/>
</dbReference>
<dbReference type="RefSeq" id="WP_310095712.1">
    <property type="nucleotide sequence ID" value="NZ_JAVDTT010000005.1"/>
</dbReference>
<evidence type="ECO:0000313" key="4">
    <source>
        <dbReference type="Proteomes" id="UP001254759"/>
    </source>
</evidence>
<reference evidence="3 4" key="1">
    <citation type="submission" date="2023-07" db="EMBL/GenBank/DDBJ databases">
        <title>Sorghum-associated microbial communities from plants grown in Nebraska, USA.</title>
        <authorList>
            <person name="Schachtman D."/>
        </authorList>
    </citation>
    <scope>NUCLEOTIDE SEQUENCE [LARGE SCALE GENOMIC DNA]</scope>
    <source>
        <strain evidence="3 4">BE107</strain>
    </source>
</reference>
<comment type="caution">
    <text evidence="3">The sequence shown here is derived from an EMBL/GenBank/DDBJ whole genome shotgun (WGS) entry which is preliminary data.</text>
</comment>
<proteinExistence type="predicted"/>
<keyword evidence="2" id="KW-0732">Signal</keyword>
<dbReference type="EMBL" id="JAVDTT010000005">
    <property type="protein sequence ID" value="MDR6842962.1"/>
    <property type="molecule type" value="Genomic_DNA"/>
</dbReference>
<dbReference type="Proteomes" id="UP001254759">
    <property type="component" value="Unassembled WGS sequence"/>
</dbReference>
<gene>
    <name evidence="3" type="ORF">J2W94_003269</name>
</gene>
<keyword evidence="4" id="KW-1185">Reference proteome</keyword>
<feature type="signal peptide" evidence="2">
    <location>
        <begin position="1"/>
        <end position="22"/>
    </location>
</feature>
<feature type="chain" id="PRO_5046589216" evidence="2">
    <location>
        <begin position="23"/>
        <end position="153"/>
    </location>
</feature>
<feature type="region of interest" description="Disordered" evidence="1">
    <location>
        <begin position="69"/>
        <end position="153"/>
    </location>
</feature>
<dbReference type="Pfam" id="PF11304">
    <property type="entry name" value="DUF3106"/>
    <property type="match status" value="1"/>
</dbReference>
<organism evidence="3 4">
    <name type="scientific">Pseudoxanthomonas sacheonensis</name>
    <dbReference type="NCBI Taxonomy" id="443615"/>
    <lineage>
        <taxon>Bacteria</taxon>
        <taxon>Pseudomonadati</taxon>
        <taxon>Pseudomonadota</taxon>
        <taxon>Gammaproteobacteria</taxon>
        <taxon>Lysobacterales</taxon>
        <taxon>Lysobacteraceae</taxon>
        <taxon>Pseudoxanthomonas</taxon>
    </lineage>
</organism>
<name>A0ABU1RW09_9GAMM</name>
<sequence>MKTALSRSLALGLLLLAGNALAQSTPAQSLPEWEKLTPQQRDALIAPVRERWNSDPDDRPRMLEHAQRWKSMTPEQRRQARKGMRRFEGMNPHQREEARVLFLRMKDLPPEQRKKLRDDWKAMTPEQRRAWIQKNAPQDSRQAPPPLPPLPPR</sequence>
<accession>A0ABU1RW09</accession>
<evidence type="ECO:0000313" key="3">
    <source>
        <dbReference type="EMBL" id="MDR6842962.1"/>
    </source>
</evidence>
<evidence type="ECO:0000256" key="2">
    <source>
        <dbReference type="SAM" id="SignalP"/>
    </source>
</evidence>
<protein>
    <submittedName>
        <fullName evidence="3">Fe-S protein YdhL (DUF1289 family)</fullName>
    </submittedName>
</protein>